<sequence length="63" mass="7911">MTRINQYNRNIKNKFRSKNAIREIYYYQKKTKLLIPKKSFERLIQEIIQNIQDKQKHENRELD</sequence>
<dbReference type="OrthoDB" id="10334623at2759"/>
<dbReference type="KEGG" id="ame:100578881"/>
<dbReference type="InterPro" id="IPR009072">
    <property type="entry name" value="Histone-fold"/>
</dbReference>
<dbReference type="Proteomes" id="UP000005203">
    <property type="component" value="Linkage group LG1"/>
</dbReference>
<evidence type="ECO:0000313" key="2">
    <source>
        <dbReference type="Proteomes" id="UP000005203"/>
    </source>
</evidence>
<dbReference type="GO" id="GO:0046982">
    <property type="term" value="F:protein heterodimerization activity"/>
    <property type="evidence" value="ECO:0007669"/>
    <property type="project" value="InterPro"/>
</dbReference>
<evidence type="ECO:0000313" key="1">
    <source>
        <dbReference type="EnsemblMetazoa" id="XP_003251618"/>
    </source>
</evidence>
<gene>
    <name evidence="1" type="primary">100578881</name>
    <name evidence="3" type="synonym">LOC100578881</name>
</gene>
<dbReference type="EnsemblMetazoa" id="XM_003251570">
    <property type="protein sequence ID" value="XP_003251618"/>
    <property type="gene ID" value="LOC100578881"/>
</dbReference>
<name>A0A7M7GBE8_APIME</name>
<dbReference type="SUPFAM" id="SSF47113">
    <property type="entry name" value="Histone-fold"/>
    <property type="match status" value="1"/>
</dbReference>
<accession>A0A7M7GBE8</accession>
<proteinExistence type="predicted"/>
<keyword evidence="2" id="KW-1185">Reference proteome</keyword>
<organism evidence="1">
    <name type="scientific">Apis mellifera</name>
    <name type="common">Honeybee</name>
    <dbReference type="NCBI Taxonomy" id="7460"/>
    <lineage>
        <taxon>Eukaryota</taxon>
        <taxon>Metazoa</taxon>
        <taxon>Ecdysozoa</taxon>
        <taxon>Arthropoda</taxon>
        <taxon>Hexapoda</taxon>
        <taxon>Insecta</taxon>
        <taxon>Pterygota</taxon>
        <taxon>Neoptera</taxon>
        <taxon>Endopterygota</taxon>
        <taxon>Hymenoptera</taxon>
        <taxon>Apocrita</taxon>
        <taxon>Aculeata</taxon>
        <taxon>Apoidea</taxon>
        <taxon>Anthophila</taxon>
        <taxon>Apidae</taxon>
        <taxon>Apis</taxon>
    </lineage>
</organism>
<dbReference type="AlphaFoldDB" id="A0A7M7GBE8"/>
<reference evidence="2" key="3">
    <citation type="submission" date="2025-05" db="UniProtKB">
        <authorList>
            <consortium name="RefSeq"/>
        </authorList>
    </citation>
    <scope>NUCLEOTIDE SEQUENCE [LARGE SCALE GENOMIC DNA]</scope>
    <source>
        <strain evidence="2">DH4</strain>
    </source>
</reference>
<accession>A0A8B6XVS8</accession>
<reference evidence="3" key="2">
    <citation type="submission" date="2025-04" db="UniProtKB">
        <authorList>
            <consortium name="RefSeq"/>
        </authorList>
    </citation>
    <scope>IDENTIFICATION</scope>
    <source>
        <strain evidence="3">DH4</strain>
        <tissue evidence="3">Whole body</tissue>
    </source>
</reference>
<dbReference type="Gene3D" id="1.10.20.10">
    <property type="entry name" value="Histone, subunit A"/>
    <property type="match status" value="1"/>
</dbReference>
<dbReference type="GeneID" id="100578881"/>
<reference evidence="1" key="1">
    <citation type="submission" date="2021-01" db="UniProtKB">
        <authorList>
            <consortium name="EnsemblMetazoa"/>
        </authorList>
    </citation>
    <scope>IDENTIFICATION</scope>
    <source>
        <strain evidence="1">DH4</strain>
    </source>
</reference>
<dbReference type="RefSeq" id="XP_003251618.1">
    <property type="nucleotide sequence ID" value="XM_003251570.4"/>
</dbReference>
<protein>
    <submittedName>
        <fullName evidence="3">Histone H3.3-like type 1</fullName>
    </submittedName>
</protein>
<evidence type="ECO:0000313" key="3">
    <source>
        <dbReference type="RefSeq" id="XP_003251618.1"/>
    </source>
</evidence>